<evidence type="ECO:0008006" key="6">
    <source>
        <dbReference type="Google" id="ProtNLM"/>
    </source>
</evidence>
<protein>
    <recommendedName>
        <fullName evidence="6">Cutinase family protein</fullName>
    </recommendedName>
</protein>
<organism evidence="4 5">
    <name type="scientific">Naganishia liquefaciens</name>
    <dbReference type="NCBI Taxonomy" id="104408"/>
    <lineage>
        <taxon>Eukaryota</taxon>
        <taxon>Fungi</taxon>
        <taxon>Dikarya</taxon>
        <taxon>Basidiomycota</taxon>
        <taxon>Agaricomycotina</taxon>
        <taxon>Tremellomycetes</taxon>
        <taxon>Filobasidiales</taxon>
        <taxon>Filobasidiaceae</taxon>
        <taxon>Naganishia</taxon>
    </lineage>
</organism>
<dbReference type="InterPro" id="IPR000675">
    <property type="entry name" value="Cutinase/axe"/>
</dbReference>
<dbReference type="Pfam" id="PF01083">
    <property type="entry name" value="Cutinase"/>
    <property type="match status" value="1"/>
</dbReference>
<dbReference type="EMBL" id="BLZA01000023">
    <property type="protein sequence ID" value="GHJ87697.1"/>
    <property type="molecule type" value="Genomic_DNA"/>
</dbReference>
<keyword evidence="1" id="KW-0378">Hydrolase</keyword>
<keyword evidence="3" id="KW-0732">Signal</keyword>
<evidence type="ECO:0000313" key="4">
    <source>
        <dbReference type="EMBL" id="GHJ87697.1"/>
    </source>
</evidence>
<feature type="chain" id="PRO_5034970078" description="Cutinase family protein" evidence="3">
    <location>
        <begin position="21"/>
        <end position="246"/>
    </location>
</feature>
<reference evidence="4" key="1">
    <citation type="submission" date="2020-07" db="EMBL/GenBank/DDBJ databases">
        <title>Draft Genome Sequence of a Deep-Sea Yeast, Naganishia (Cryptococcus) liquefaciens strain N6.</title>
        <authorList>
            <person name="Han Y.W."/>
            <person name="Kajitani R."/>
            <person name="Morimoto H."/>
            <person name="Parhat M."/>
            <person name="Tsubouchi H."/>
            <person name="Bakenova O."/>
            <person name="Ogata M."/>
            <person name="Argunhan B."/>
            <person name="Aoki R."/>
            <person name="Kajiwara S."/>
            <person name="Itoh T."/>
            <person name="Iwasaki H."/>
        </authorList>
    </citation>
    <scope>NUCLEOTIDE SEQUENCE</scope>
    <source>
        <strain evidence="4">N6</strain>
    </source>
</reference>
<dbReference type="Proteomes" id="UP000620104">
    <property type="component" value="Unassembled WGS sequence"/>
</dbReference>
<dbReference type="PANTHER" id="PTHR33630:SF9">
    <property type="entry name" value="CUTINASE 4"/>
    <property type="match status" value="1"/>
</dbReference>
<dbReference type="Gene3D" id="3.40.50.1820">
    <property type="entry name" value="alpha/beta hydrolase"/>
    <property type="match status" value="1"/>
</dbReference>
<accession>A0A8H3TV27</accession>
<gene>
    <name evidence="4" type="ORF">NliqN6_4099</name>
</gene>
<dbReference type="OrthoDB" id="2586582at2759"/>
<evidence type="ECO:0000313" key="5">
    <source>
        <dbReference type="Proteomes" id="UP000620104"/>
    </source>
</evidence>
<dbReference type="SMART" id="SM01110">
    <property type="entry name" value="Cutinase"/>
    <property type="match status" value="1"/>
</dbReference>
<evidence type="ECO:0000256" key="3">
    <source>
        <dbReference type="SAM" id="SignalP"/>
    </source>
</evidence>
<sequence length="246" mass="25447">MLAQTLLATIALAMASTSVAAPVSNEIEERQYSYTPSYNWGSFGGGNTAATTGSGCTKYEVISARGTTESQTAPYGNTATVNGILNQVAGGGRYEVVYPANSNFATGPGIGASDLIKHVNGRLATCPNMKFVLVGYSQGAMVTVTAENNSQLPRNAIVATILYGNPYWLPGRPENAGTATYGYGDASATGVKTPATYQSITKDYCNTGDIICTSTGSIYAHLAYSGSPQQSQAISFAATQLKAAGI</sequence>
<comment type="caution">
    <text evidence="4">The sequence shown here is derived from an EMBL/GenBank/DDBJ whole genome shotgun (WGS) entry which is preliminary data.</text>
</comment>
<keyword evidence="2" id="KW-1015">Disulfide bond</keyword>
<feature type="signal peptide" evidence="3">
    <location>
        <begin position="1"/>
        <end position="20"/>
    </location>
</feature>
<dbReference type="GO" id="GO:0052689">
    <property type="term" value="F:carboxylic ester hydrolase activity"/>
    <property type="evidence" value="ECO:0007669"/>
    <property type="project" value="UniProtKB-ARBA"/>
</dbReference>
<dbReference type="PANTHER" id="PTHR33630">
    <property type="entry name" value="CUTINASE RV1984C-RELATED-RELATED"/>
    <property type="match status" value="1"/>
</dbReference>
<name>A0A8H3TV27_9TREE</name>
<dbReference type="InterPro" id="IPR029058">
    <property type="entry name" value="AB_hydrolase_fold"/>
</dbReference>
<evidence type="ECO:0000256" key="1">
    <source>
        <dbReference type="ARBA" id="ARBA00022801"/>
    </source>
</evidence>
<evidence type="ECO:0000256" key="2">
    <source>
        <dbReference type="ARBA" id="ARBA00023157"/>
    </source>
</evidence>
<dbReference type="AlphaFoldDB" id="A0A8H3TV27"/>
<proteinExistence type="predicted"/>
<keyword evidence="5" id="KW-1185">Reference proteome</keyword>
<dbReference type="SUPFAM" id="SSF53474">
    <property type="entry name" value="alpha/beta-Hydrolases"/>
    <property type="match status" value="1"/>
</dbReference>